<dbReference type="AlphaFoldDB" id="A0A402AE30"/>
<dbReference type="RefSeq" id="WP_161977134.1">
    <property type="nucleotide sequence ID" value="NZ_BIFS01000001.1"/>
</dbReference>
<evidence type="ECO:0000313" key="2">
    <source>
        <dbReference type="Proteomes" id="UP000287188"/>
    </source>
</evidence>
<accession>A0A402AE30</accession>
<proteinExistence type="predicted"/>
<dbReference type="Proteomes" id="UP000287188">
    <property type="component" value="Unassembled WGS sequence"/>
</dbReference>
<reference evidence="2" key="1">
    <citation type="submission" date="2018-12" db="EMBL/GenBank/DDBJ databases">
        <title>Tengunoibacter tsumagoiensis gen. nov., sp. nov., Dictyobacter kobayashii sp. nov., D. alpinus sp. nov., and D. joshuensis sp. nov. and description of Dictyobacteraceae fam. nov. within the order Ktedonobacterales isolated from Tengu-no-mugimeshi.</title>
        <authorList>
            <person name="Wang C.M."/>
            <person name="Zheng Y."/>
            <person name="Sakai Y."/>
            <person name="Toyoda A."/>
            <person name="Minakuchi Y."/>
            <person name="Abe K."/>
            <person name="Yokota A."/>
            <person name="Yabe S."/>
        </authorList>
    </citation>
    <scope>NUCLEOTIDE SEQUENCE [LARGE SCALE GENOMIC DNA]</scope>
    <source>
        <strain evidence="2">Uno11</strain>
    </source>
</reference>
<name>A0A402AE30_9CHLR</name>
<protein>
    <submittedName>
        <fullName evidence="1">Uncharacterized protein</fullName>
    </submittedName>
</protein>
<gene>
    <name evidence="1" type="ORF">KDK_11600</name>
</gene>
<dbReference type="EMBL" id="BIFS01000001">
    <property type="protein sequence ID" value="GCE17360.1"/>
    <property type="molecule type" value="Genomic_DNA"/>
</dbReference>
<comment type="caution">
    <text evidence="1">The sequence shown here is derived from an EMBL/GenBank/DDBJ whole genome shotgun (WGS) entry which is preliminary data.</text>
</comment>
<organism evidence="1 2">
    <name type="scientific">Dictyobacter kobayashii</name>
    <dbReference type="NCBI Taxonomy" id="2014872"/>
    <lineage>
        <taxon>Bacteria</taxon>
        <taxon>Bacillati</taxon>
        <taxon>Chloroflexota</taxon>
        <taxon>Ktedonobacteria</taxon>
        <taxon>Ktedonobacterales</taxon>
        <taxon>Dictyobacteraceae</taxon>
        <taxon>Dictyobacter</taxon>
    </lineage>
</organism>
<evidence type="ECO:0000313" key="1">
    <source>
        <dbReference type="EMBL" id="GCE17360.1"/>
    </source>
</evidence>
<keyword evidence="2" id="KW-1185">Reference proteome</keyword>
<sequence length="58" mass="6413">MFAHTLAPAAVQQLGLFEPELVQSIQQRAAKEPAAARALIFIFTTQLLSQLFNIDSWA</sequence>